<feature type="chain" id="PRO_5010980404" description="Ig-like domain-containing protein" evidence="5">
    <location>
        <begin position="22"/>
        <end position="326"/>
    </location>
</feature>
<evidence type="ECO:0000313" key="8">
    <source>
        <dbReference type="EnsemblMetazoa" id="HelroP174099"/>
    </source>
</evidence>
<reference evidence="9" key="1">
    <citation type="submission" date="2012-12" db="EMBL/GenBank/DDBJ databases">
        <authorList>
            <person name="Hellsten U."/>
            <person name="Grimwood J."/>
            <person name="Chapman J.A."/>
            <person name="Shapiro H."/>
            <person name="Aerts A."/>
            <person name="Otillar R.P."/>
            <person name="Terry A.Y."/>
            <person name="Boore J.L."/>
            <person name="Simakov O."/>
            <person name="Marletaz F."/>
            <person name="Cho S.-J."/>
            <person name="Edsinger-Gonzales E."/>
            <person name="Havlak P."/>
            <person name="Kuo D.-H."/>
            <person name="Larsson T."/>
            <person name="Lv J."/>
            <person name="Arendt D."/>
            <person name="Savage R."/>
            <person name="Osoegawa K."/>
            <person name="de Jong P."/>
            <person name="Lindberg D.R."/>
            <person name="Seaver E.C."/>
            <person name="Weisblat D.A."/>
            <person name="Putnam N.H."/>
            <person name="Grigoriev I.V."/>
            <person name="Rokhsar D.S."/>
        </authorList>
    </citation>
    <scope>NUCLEOTIDE SEQUENCE</scope>
</reference>
<dbReference type="EMBL" id="AMQM01004809">
    <property type="status" value="NOT_ANNOTATED_CDS"/>
    <property type="molecule type" value="Genomic_DNA"/>
</dbReference>
<dbReference type="InterPro" id="IPR050958">
    <property type="entry name" value="Cell_Adh-Cytoskel_Orgn"/>
</dbReference>
<protein>
    <recommendedName>
        <fullName evidence="6">Ig-like domain-containing protein</fullName>
    </recommendedName>
</protein>
<dbReference type="InParanoid" id="T1F7L6"/>
<dbReference type="SUPFAM" id="SSF48726">
    <property type="entry name" value="Immunoglobulin"/>
    <property type="match status" value="1"/>
</dbReference>
<keyword evidence="4" id="KW-0812">Transmembrane</keyword>
<organism evidence="8 9">
    <name type="scientific">Helobdella robusta</name>
    <name type="common">Californian leech</name>
    <dbReference type="NCBI Taxonomy" id="6412"/>
    <lineage>
        <taxon>Eukaryota</taxon>
        <taxon>Metazoa</taxon>
        <taxon>Spiralia</taxon>
        <taxon>Lophotrochozoa</taxon>
        <taxon>Annelida</taxon>
        <taxon>Clitellata</taxon>
        <taxon>Hirudinea</taxon>
        <taxon>Rhynchobdellida</taxon>
        <taxon>Glossiphoniidae</taxon>
        <taxon>Helobdella</taxon>
    </lineage>
</organism>
<dbReference type="Gene3D" id="2.60.40.10">
    <property type="entry name" value="Immunoglobulins"/>
    <property type="match status" value="1"/>
</dbReference>
<dbReference type="GO" id="GO:0030424">
    <property type="term" value="C:axon"/>
    <property type="evidence" value="ECO:0000318"/>
    <property type="project" value="GO_Central"/>
</dbReference>
<accession>T1F7L6</accession>
<keyword evidence="9" id="KW-1185">Reference proteome</keyword>
<reference evidence="8" key="3">
    <citation type="submission" date="2015-06" db="UniProtKB">
        <authorList>
            <consortium name="EnsemblMetazoa"/>
        </authorList>
    </citation>
    <scope>IDENTIFICATION</scope>
</reference>
<keyword evidence="1 5" id="KW-0732">Signal</keyword>
<reference evidence="7 9" key="2">
    <citation type="journal article" date="2013" name="Nature">
        <title>Insights into bilaterian evolution from three spiralian genomes.</title>
        <authorList>
            <person name="Simakov O."/>
            <person name="Marletaz F."/>
            <person name="Cho S.J."/>
            <person name="Edsinger-Gonzales E."/>
            <person name="Havlak P."/>
            <person name="Hellsten U."/>
            <person name="Kuo D.H."/>
            <person name="Larsson T."/>
            <person name="Lv J."/>
            <person name="Arendt D."/>
            <person name="Savage R."/>
            <person name="Osoegawa K."/>
            <person name="de Jong P."/>
            <person name="Grimwood J."/>
            <person name="Chapman J.A."/>
            <person name="Shapiro H."/>
            <person name="Aerts A."/>
            <person name="Otillar R.P."/>
            <person name="Terry A.Y."/>
            <person name="Boore J.L."/>
            <person name="Grigoriev I.V."/>
            <person name="Lindberg D.R."/>
            <person name="Seaver E.C."/>
            <person name="Weisblat D.A."/>
            <person name="Putnam N.H."/>
            <person name="Rokhsar D.S."/>
        </authorList>
    </citation>
    <scope>NUCLEOTIDE SEQUENCE</scope>
</reference>
<dbReference type="PANTHER" id="PTHR45080">
    <property type="entry name" value="CONTACTIN 5"/>
    <property type="match status" value="1"/>
</dbReference>
<name>T1F7L6_HELRO</name>
<dbReference type="PROSITE" id="PS50835">
    <property type="entry name" value="IG_LIKE"/>
    <property type="match status" value="1"/>
</dbReference>
<dbReference type="HOGENOM" id="CLU_853308_0_0_1"/>
<dbReference type="GO" id="GO:0043025">
    <property type="term" value="C:neuronal cell body"/>
    <property type="evidence" value="ECO:0000318"/>
    <property type="project" value="GO_Central"/>
</dbReference>
<dbReference type="GO" id="GO:0008046">
    <property type="term" value="F:axon guidance receptor activity"/>
    <property type="evidence" value="ECO:0000318"/>
    <property type="project" value="GO_Central"/>
</dbReference>
<dbReference type="PANTHER" id="PTHR45080:SF8">
    <property type="entry name" value="IG-LIKE DOMAIN-CONTAINING PROTEIN"/>
    <property type="match status" value="1"/>
</dbReference>
<dbReference type="GeneID" id="20204815"/>
<dbReference type="InterPro" id="IPR003598">
    <property type="entry name" value="Ig_sub2"/>
</dbReference>
<dbReference type="EMBL" id="KB096676">
    <property type="protein sequence ID" value="ESO03200.1"/>
    <property type="molecule type" value="Genomic_DNA"/>
</dbReference>
<dbReference type="KEGG" id="hro:HELRODRAFT_174099"/>
<feature type="signal peptide" evidence="5">
    <location>
        <begin position="1"/>
        <end position="21"/>
    </location>
</feature>
<evidence type="ECO:0000256" key="5">
    <source>
        <dbReference type="SAM" id="SignalP"/>
    </source>
</evidence>
<evidence type="ECO:0000256" key="1">
    <source>
        <dbReference type="ARBA" id="ARBA00022729"/>
    </source>
</evidence>
<dbReference type="Gene3D" id="2.40.50.120">
    <property type="match status" value="1"/>
</dbReference>
<dbReference type="RefSeq" id="XP_009018893.1">
    <property type="nucleotide sequence ID" value="XM_009020645.1"/>
</dbReference>
<dbReference type="GO" id="GO:0050808">
    <property type="term" value="P:synapse organization"/>
    <property type="evidence" value="ECO:0000318"/>
    <property type="project" value="GO_Central"/>
</dbReference>
<dbReference type="Pfam" id="PF07679">
    <property type="entry name" value="I-set"/>
    <property type="match status" value="1"/>
</dbReference>
<dbReference type="InterPro" id="IPR013098">
    <property type="entry name" value="Ig_I-set"/>
</dbReference>
<dbReference type="InterPro" id="IPR008993">
    <property type="entry name" value="TIMP-like_OB-fold"/>
</dbReference>
<dbReference type="STRING" id="6412.T1F7L6"/>
<feature type="domain" description="Ig-like" evidence="6">
    <location>
        <begin position="160"/>
        <end position="238"/>
    </location>
</feature>
<evidence type="ECO:0000313" key="9">
    <source>
        <dbReference type="Proteomes" id="UP000015101"/>
    </source>
</evidence>
<dbReference type="InterPro" id="IPR036179">
    <property type="entry name" value="Ig-like_dom_sf"/>
</dbReference>
<sequence>MNLNRPIILSLLIIFISSSNSLDICGSPFHDVVSKSHLADVVVSGKMMVRIESKLSSSKWHYAIKFNVDEIIKGTNQTSKEISENQQITIETFSDEVEDPVECFYKDIHPTLNYIMFLRAPNSTLPSASLYRLNSFPVLKAENVTEQIRNGICENCTDAPTAMMAENSNVIEIGWGRTSKLDCKFAGRPTPVITWYRNNETITNNRKFNIIVNEDSSRLELIRIVTRYAGRYTCVAENVAGRCDGLYFYGPRCSLSTGEGELKEKEKAGQHSFRDVMMILSAVIVGIIFLAVLITSIYFCNQMMCLPELRNYPTPPDFCGGRHDAM</sequence>
<evidence type="ECO:0000256" key="4">
    <source>
        <dbReference type="SAM" id="Phobius"/>
    </source>
</evidence>
<keyword evidence="2" id="KW-1015">Disulfide bond</keyword>
<dbReference type="AlphaFoldDB" id="T1F7L6"/>
<keyword evidence="4" id="KW-0472">Membrane</keyword>
<evidence type="ECO:0000259" key="6">
    <source>
        <dbReference type="PROSITE" id="PS50835"/>
    </source>
</evidence>
<dbReference type="GO" id="GO:0007156">
    <property type="term" value="P:homophilic cell adhesion via plasma membrane adhesion molecules"/>
    <property type="evidence" value="ECO:0000318"/>
    <property type="project" value="GO_Central"/>
</dbReference>
<dbReference type="FunFam" id="2.60.40.10:FF:000107">
    <property type="entry name" value="Myosin, light chain kinase a"/>
    <property type="match status" value="1"/>
</dbReference>
<evidence type="ECO:0000256" key="3">
    <source>
        <dbReference type="ARBA" id="ARBA00023319"/>
    </source>
</evidence>
<evidence type="ECO:0000256" key="2">
    <source>
        <dbReference type="ARBA" id="ARBA00023157"/>
    </source>
</evidence>
<dbReference type="OrthoDB" id="2431000at2759"/>
<dbReference type="InterPro" id="IPR007110">
    <property type="entry name" value="Ig-like_dom"/>
</dbReference>
<dbReference type="CTD" id="20204815"/>
<keyword evidence="4" id="KW-1133">Transmembrane helix</keyword>
<dbReference type="EnsemblMetazoa" id="HelroT174099">
    <property type="protein sequence ID" value="HelroP174099"/>
    <property type="gene ID" value="HelroG174099"/>
</dbReference>
<dbReference type="SMART" id="SM00408">
    <property type="entry name" value="IGc2"/>
    <property type="match status" value="1"/>
</dbReference>
<dbReference type="Proteomes" id="UP000015101">
    <property type="component" value="Unassembled WGS sequence"/>
</dbReference>
<evidence type="ECO:0000313" key="7">
    <source>
        <dbReference type="EMBL" id="ESO03200.1"/>
    </source>
</evidence>
<dbReference type="InterPro" id="IPR013783">
    <property type="entry name" value="Ig-like_fold"/>
</dbReference>
<keyword evidence="3" id="KW-0393">Immunoglobulin domain</keyword>
<feature type="transmembrane region" description="Helical" evidence="4">
    <location>
        <begin position="276"/>
        <end position="300"/>
    </location>
</feature>
<dbReference type="GO" id="GO:0005886">
    <property type="term" value="C:plasma membrane"/>
    <property type="evidence" value="ECO:0000318"/>
    <property type="project" value="GO_Central"/>
</dbReference>
<gene>
    <name evidence="8" type="primary">20204815</name>
    <name evidence="7" type="ORF">HELRODRAFT_174099</name>
</gene>
<proteinExistence type="predicted"/>